<evidence type="ECO:0000313" key="1">
    <source>
        <dbReference type="EMBL" id="PJR03336.1"/>
    </source>
</evidence>
<keyword evidence="2" id="KW-1185">Reference proteome</keyword>
<sequence length="83" mass="9609">MDIQATKLELIKRLLSVEKESVLEELKKILLSNTNKEETVGYTTDGQSLTLEDYQQKVQRGINDIKSGNYTLDEDFAREIETW</sequence>
<comment type="caution">
    <text evidence="1">The sequence shown here is derived from an EMBL/GenBank/DDBJ whole genome shotgun (WGS) entry which is preliminary data.</text>
</comment>
<dbReference type="AlphaFoldDB" id="A0A2M9R391"/>
<protein>
    <recommendedName>
        <fullName evidence="3">Addiction module protein</fullName>
    </recommendedName>
</protein>
<organism evidence="1 2">
    <name type="scientific">Avrilella dinanensis</name>
    <dbReference type="NCBI Taxonomy" id="2008672"/>
    <lineage>
        <taxon>Bacteria</taxon>
        <taxon>Pseudomonadati</taxon>
        <taxon>Bacteroidota</taxon>
        <taxon>Flavobacteriia</taxon>
        <taxon>Flavobacteriales</taxon>
        <taxon>Flavobacteriaceae</taxon>
        <taxon>Avrilella</taxon>
    </lineage>
</organism>
<dbReference type="EMBL" id="NIPO01000001">
    <property type="protein sequence ID" value="PJR03336.1"/>
    <property type="molecule type" value="Genomic_DNA"/>
</dbReference>
<gene>
    <name evidence="1" type="ORF">CDL10_01580</name>
</gene>
<dbReference type="RefSeq" id="WP_100676904.1">
    <property type="nucleotide sequence ID" value="NZ_NIPO01000001.1"/>
</dbReference>
<name>A0A2M9R391_9FLAO</name>
<dbReference type="OrthoDB" id="981796at2"/>
<evidence type="ECO:0000313" key="2">
    <source>
        <dbReference type="Proteomes" id="UP000231960"/>
    </source>
</evidence>
<evidence type="ECO:0008006" key="3">
    <source>
        <dbReference type="Google" id="ProtNLM"/>
    </source>
</evidence>
<dbReference type="Proteomes" id="UP000231960">
    <property type="component" value="Unassembled WGS sequence"/>
</dbReference>
<accession>A0A2M9R391</accession>
<proteinExistence type="predicted"/>
<reference evidence="1 2" key="1">
    <citation type="submission" date="2017-06" db="EMBL/GenBank/DDBJ databases">
        <title>Description of Avrilella dinanensis gen. nov. sp. nov.</title>
        <authorList>
            <person name="Leyer C."/>
            <person name="Sassi M."/>
            <person name="Minet J."/>
            <person name="Kayal S."/>
            <person name="Cattoir V."/>
        </authorList>
    </citation>
    <scope>NUCLEOTIDE SEQUENCE [LARGE SCALE GENOMIC DNA]</scope>
    <source>
        <strain evidence="1 2">UR159</strain>
    </source>
</reference>